<dbReference type="EMBL" id="KQ964258">
    <property type="protein sequence ID" value="KXJ88469.1"/>
    <property type="molecule type" value="Genomic_DNA"/>
</dbReference>
<dbReference type="OrthoDB" id="16464at2759"/>
<dbReference type="PANTHER" id="PTHR43103">
    <property type="entry name" value="NUCLEOSIDE-DIPHOSPHATE-SUGAR EPIMERASE"/>
    <property type="match status" value="1"/>
</dbReference>
<gene>
    <name evidence="4" type="ORF">Micbo1qcDRAFT_197279</name>
</gene>
<dbReference type="AlphaFoldDB" id="A0A136IUJ1"/>
<keyword evidence="1" id="KW-0521">NADP</keyword>
<dbReference type="Gene3D" id="3.90.25.10">
    <property type="entry name" value="UDP-galactose 4-epimerase, domain 1"/>
    <property type="match status" value="1"/>
</dbReference>
<dbReference type="InterPro" id="IPR001509">
    <property type="entry name" value="Epimerase_deHydtase"/>
</dbReference>
<dbReference type="STRING" id="196109.A0A136IUJ1"/>
<dbReference type="InterPro" id="IPR036291">
    <property type="entry name" value="NAD(P)-bd_dom_sf"/>
</dbReference>
<dbReference type="SUPFAM" id="SSF51735">
    <property type="entry name" value="NAD(P)-binding Rossmann-fold domains"/>
    <property type="match status" value="1"/>
</dbReference>
<dbReference type="Gene3D" id="3.40.50.720">
    <property type="entry name" value="NAD(P)-binding Rossmann-like Domain"/>
    <property type="match status" value="1"/>
</dbReference>
<dbReference type="Pfam" id="PF01370">
    <property type="entry name" value="Epimerase"/>
    <property type="match status" value="1"/>
</dbReference>
<dbReference type="InParanoid" id="A0A136IUJ1"/>
<accession>A0A136IUJ1</accession>
<reference evidence="5" key="1">
    <citation type="submission" date="2016-02" db="EMBL/GenBank/DDBJ databases">
        <title>Draft genome sequence of Microdochium bolleyi, a fungal endophyte of beachgrass.</title>
        <authorList>
            <consortium name="DOE Joint Genome Institute"/>
            <person name="David A.S."/>
            <person name="May G."/>
            <person name="Haridas S."/>
            <person name="Lim J."/>
            <person name="Wang M."/>
            <person name="Labutti K."/>
            <person name="Lipzen A."/>
            <person name="Barry K."/>
            <person name="Grigoriev I.V."/>
        </authorList>
    </citation>
    <scope>NUCLEOTIDE SEQUENCE [LARGE SCALE GENOMIC DNA]</scope>
    <source>
        <strain evidence="5">J235TASD1</strain>
    </source>
</reference>
<evidence type="ECO:0000259" key="3">
    <source>
        <dbReference type="Pfam" id="PF01370"/>
    </source>
</evidence>
<protein>
    <submittedName>
        <fullName evidence="4">Nucleoside-diphosphate-sugar epimerase</fullName>
    </submittedName>
</protein>
<keyword evidence="2" id="KW-0119">Carbohydrate metabolism</keyword>
<organism evidence="4 5">
    <name type="scientific">Microdochium bolleyi</name>
    <dbReference type="NCBI Taxonomy" id="196109"/>
    <lineage>
        <taxon>Eukaryota</taxon>
        <taxon>Fungi</taxon>
        <taxon>Dikarya</taxon>
        <taxon>Ascomycota</taxon>
        <taxon>Pezizomycotina</taxon>
        <taxon>Sordariomycetes</taxon>
        <taxon>Xylariomycetidae</taxon>
        <taxon>Xylariales</taxon>
        <taxon>Microdochiaceae</taxon>
        <taxon>Microdochium</taxon>
    </lineage>
</organism>
<feature type="domain" description="NAD-dependent epimerase/dehydratase" evidence="3">
    <location>
        <begin position="3"/>
        <end position="228"/>
    </location>
</feature>
<evidence type="ECO:0000313" key="4">
    <source>
        <dbReference type="EMBL" id="KXJ88469.1"/>
    </source>
</evidence>
<name>A0A136IUJ1_9PEZI</name>
<evidence type="ECO:0000256" key="2">
    <source>
        <dbReference type="ARBA" id="ARBA00023277"/>
    </source>
</evidence>
<sequence length="339" mass="36821">MKVLITGAAGFVGQLTAAALLNDEQGRYDVILTDIVDPPVPSGVRWPAKATAVKADLLTQSADVVGDDLEVAFVFHGIMSSGAEADFDLGMSVNFDATRALLSTFRKTCPGRVRVIYTSSQAVYGGDAVALASPSHPSHRPVDESFRATPQTSYGCEKLMCEALINEHARRGFISPGGSYILRLPTVTVRPGKPTAAASSFISGIIREPMQGRECVVPLTDRSWRHWVTSPRMLVRNLLHAAFALGDTGAPGSLPAYDRALNLPGIGVNVQDMMDSLARVGGEDKLRFVKEEEDPVLRPILDSWPAVFDNTKTLAMGFERDSSFDEVVRDFQRWLGEQK</sequence>
<keyword evidence="5" id="KW-1185">Reference proteome</keyword>
<dbReference type="Proteomes" id="UP000070501">
    <property type="component" value="Unassembled WGS sequence"/>
</dbReference>
<proteinExistence type="predicted"/>
<dbReference type="PANTHER" id="PTHR43103:SF3">
    <property type="entry name" value="ADP-L-GLYCERO-D-MANNO-HEPTOSE-6-EPIMERASE"/>
    <property type="match status" value="1"/>
</dbReference>
<evidence type="ECO:0000256" key="1">
    <source>
        <dbReference type="ARBA" id="ARBA00022857"/>
    </source>
</evidence>
<evidence type="ECO:0000313" key="5">
    <source>
        <dbReference type="Proteomes" id="UP000070501"/>
    </source>
</evidence>